<dbReference type="eggNOG" id="COG2197">
    <property type="taxonomic scope" value="Bacteria"/>
</dbReference>
<evidence type="ECO:0000256" key="4">
    <source>
        <dbReference type="PROSITE-ProRule" id="PRU00169"/>
    </source>
</evidence>
<accession>A9WTE0</accession>
<name>A9WTE0_RENSM</name>
<evidence type="ECO:0000259" key="5">
    <source>
        <dbReference type="PROSITE" id="PS50110"/>
    </source>
</evidence>
<dbReference type="InterPro" id="IPR011006">
    <property type="entry name" value="CheY-like_superfamily"/>
</dbReference>
<dbReference type="PROSITE" id="PS50110">
    <property type="entry name" value="RESPONSE_REGULATORY"/>
    <property type="match status" value="1"/>
</dbReference>
<dbReference type="GO" id="GO:0000160">
    <property type="term" value="P:phosphorelay signal transduction system"/>
    <property type="evidence" value="ECO:0007669"/>
    <property type="project" value="InterPro"/>
</dbReference>
<dbReference type="Pfam" id="PF00072">
    <property type="entry name" value="Response_reg"/>
    <property type="match status" value="1"/>
</dbReference>
<evidence type="ECO:0000313" key="7">
    <source>
        <dbReference type="Proteomes" id="UP000002007"/>
    </source>
</evidence>
<dbReference type="Proteomes" id="UP000002007">
    <property type="component" value="Chromosome"/>
</dbReference>
<organism evidence="6 7">
    <name type="scientific">Renibacterium salmoninarum (strain ATCC 33209 / DSM 20767 / JCM 11484 / NBRC 15589 / NCIMB 2235)</name>
    <dbReference type="NCBI Taxonomy" id="288705"/>
    <lineage>
        <taxon>Bacteria</taxon>
        <taxon>Bacillati</taxon>
        <taxon>Actinomycetota</taxon>
        <taxon>Actinomycetes</taxon>
        <taxon>Micrococcales</taxon>
        <taxon>Micrococcaceae</taxon>
        <taxon>Renibacterium</taxon>
    </lineage>
</organism>
<dbReference type="CDD" id="cd17535">
    <property type="entry name" value="REC_NarL-like"/>
    <property type="match status" value="1"/>
</dbReference>
<keyword evidence="1" id="KW-0805">Transcription regulation</keyword>
<dbReference type="InterPro" id="IPR039420">
    <property type="entry name" value="WalR-like"/>
</dbReference>
<dbReference type="PANTHER" id="PTHR43214">
    <property type="entry name" value="TWO-COMPONENT RESPONSE REGULATOR"/>
    <property type="match status" value="1"/>
</dbReference>
<gene>
    <name evidence="6" type="ordered locus">RSal33209_2736</name>
</gene>
<dbReference type="SUPFAM" id="SSF52172">
    <property type="entry name" value="CheY-like"/>
    <property type="match status" value="1"/>
</dbReference>
<dbReference type="InterPro" id="IPR058245">
    <property type="entry name" value="NreC/VraR/RcsB-like_REC"/>
</dbReference>
<dbReference type="PANTHER" id="PTHR43214:SF24">
    <property type="entry name" value="TRANSCRIPTIONAL REGULATORY PROTEIN NARL-RELATED"/>
    <property type="match status" value="1"/>
</dbReference>
<keyword evidence="7" id="KW-1185">Reference proteome</keyword>
<feature type="modified residue" description="4-aspartylphosphate" evidence="4">
    <location>
        <position position="55"/>
    </location>
</feature>
<dbReference type="EMBL" id="CP000910">
    <property type="protein sequence ID" value="ABY24461.1"/>
    <property type="molecule type" value="Genomic_DNA"/>
</dbReference>
<dbReference type="STRING" id="288705.RSal33209_2736"/>
<proteinExistence type="predicted"/>
<evidence type="ECO:0000256" key="1">
    <source>
        <dbReference type="ARBA" id="ARBA00023015"/>
    </source>
</evidence>
<evidence type="ECO:0000256" key="3">
    <source>
        <dbReference type="ARBA" id="ARBA00023163"/>
    </source>
</evidence>
<evidence type="ECO:0000313" key="6">
    <source>
        <dbReference type="EMBL" id="ABY24461.1"/>
    </source>
</evidence>
<keyword evidence="4" id="KW-0597">Phosphoprotein</keyword>
<reference evidence="7" key="1">
    <citation type="journal article" date="2008" name="J. Bacteriol.">
        <title>Genome sequence of the fish pathogen Renibacterium salmoninarum suggests reductive evolution away from an environmental Arthrobacter ancestor.</title>
        <authorList>
            <person name="Wiens G.D."/>
            <person name="Rockey D.D."/>
            <person name="Wu Z."/>
            <person name="Chang J."/>
            <person name="Levy R."/>
            <person name="Crane S."/>
            <person name="Chen D.S."/>
            <person name="Capri G.R."/>
            <person name="Burnett J.R."/>
            <person name="Sudheesh P.S."/>
            <person name="Schipma M.J."/>
            <person name="Burd H."/>
            <person name="Bhattacharyya A."/>
            <person name="Rhodes L.D."/>
            <person name="Kaul R."/>
            <person name="Strom M.S."/>
        </authorList>
    </citation>
    <scope>NUCLEOTIDE SEQUENCE [LARGE SCALE GENOMIC DNA]</scope>
    <source>
        <strain evidence="7">ATCC 33209 / DSM 20767 / JCM 11484 / NBRC 15589 / NCIMB 2235</strain>
    </source>
</reference>
<dbReference type="KEGG" id="rsa:RSal33209_2736"/>
<evidence type="ECO:0000256" key="2">
    <source>
        <dbReference type="ARBA" id="ARBA00023125"/>
    </source>
</evidence>
<keyword evidence="2" id="KW-0238">DNA-binding</keyword>
<dbReference type="SMART" id="SM00448">
    <property type="entry name" value="REC"/>
    <property type="match status" value="1"/>
</dbReference>
<keyword evidence="3" id="KW-0804">Transcription</keyword>
<protein>
    <submittedName>
        <fullName evidence="6">Two-component response regulator</fullName>
    </submittedName>
</protein>
<dbReference type="AlphaFoldDB" id="A9WTE0"/>
<dbReference type="HOGENOM" id="CLU_2071186_0_0_11"/>
<dbReference type="GO" id="GO:0003677">
    <property type="term" value="F:DNA binding"/>
    <property type="evidence" value="ECO:0007669"/>
    <property type="project" value="UniProtKB-KW"/>
</dbReference>
<feature type="domain" description="Response regulatory" evidence="5">
    <location>
        <begin position="5"/>
        <end position="118"/>
    </location>
</feature>
<dbReference type="InterPro" id="IPR001789">
    <property type="entry name" value="Sig_transdc_resp-reg_receiver"/>
</dbReference>
<dbReference type="Gene3D" id="3.40.50.2300">
    <property type="match status" value="1"/>
</dbReference>
<sequence>MTAIKVLLAEDSVLLREGLVRLLGEAGYDVVGAVGDAEELLRAVTELTPELVVTDVRMPPGHSDEGLRAALKIRSLAPLTGILVLSQYCGAKLCTGFVGYCRPGRRRGLPAQRSGYRC</sequence>